<dbReference type="Proteomes" id="UP001497516">
    <property type="component" value="Chromosome 6"/>
</dbReference>
<evidence type="ECO:0000313" key="1">
    <source>
        <dbReference type="EMBL" id="CAL1394900.1"/>
    </source>
</evidence>
<reference evidence="1 2" key="1">
    <citation type="submission" date="2024-04" db="EMBL/GenBank/DDBJ databases">
        <authorList>
            <person name="Fracassetti M."/>
        </authorList>
    </citation>
    <scope>NUCLEOTIDE SEQUENCE [LARGE SCALE GENOMIC DNA]</scope>
</reference>
<evidence type="ECO:0000313" key="2">
    <source>
        <dbReference type="Proteomes" id="UP001497516"/>
    </source>
</evidence>
<name>A0AAV2FB52_9ROSI</name>
<gene>
    <name evidence="1" type="ORF">LTRI10_LOCUS35370</name>
</gene>
<organism evidence="1 2">
    <name type="scientific">Linum trigynum</name>
    <dbReference type="NCBI Taxonomy" id="586398"/>
    <lineage>
        <taxon>Eukaryota</taxon>
        <taxon>Viridiplantae</taxon>
        <taxon>Streptophyta</taxon>
        <taxon>Embryophyta</taxon>
        <taxon>Tracheophyta</taxon>
        <taxon>Spermatophyta</taxon>
        <taxon>Magnoliopsida</taxon>
        <taxon>eudicotyledons</taxon>
        <taxon>Gunneridae</taxon>
        <taxon>Pentapetalae</taxon>
        <taxon>rosids</taxon>
        <taxon>fabids</taxon>
        <taxon>Malpighiales</taxon>
        <taxon>Linaceae</taxon>
        <taxon>Linum</taxon>
    </lineage>
</organism>
<accession>A0AAV2FB52</accession>
<sequence>MLFGSSTQIFDLRVHDEIGRLTGQTIVLPISDHVLILPPRLRIFHYIPAHFFLPRDADLDQFLPLDVWILAHAVEGRPLSYPHLLSGGFLPYRDPDLQDPLPLDNIIFHFLFVLKMKEKKGI</sequence>
<dbReference type="EMBL" id="OZ034819">
    <property type="protein sequence ID" value="CAL1394900.1"/>
    <property type="molecule type" value="Genomic_DNA"/>
</dbReference>
<proteinExistence type="predicted"/>
<dbReference type="AlphaFoldDB" id="A0AAV2FB52"/>
<protein>
    <submittedName>
        <fullName evidence="1">Uncharacterized protein</fullName>
    </submittedName>
</protein>
<keyword evidence="2" id="KW-1185">Reference proteome</keyword>